<name>A0A381C582_9ENTR</name>
<dbReference type="EMBL" id="UIGI01000001">
    <property type="protein sequence ID" value="SUW63016.1"/>
    <property type="molecule type" value="Genomic_DNA"/>
</dbReference>
<dbReference type="RefSeq" id="WP_115627834.1">
    <property type="nucleotide sequence ID" value="NZ_UIGI01000001.1"/>
</dbReference>
<gene>
    <name evidence="1" type="ORF">NCTC12119_01488</name>
</gene>
<accession>A0A381C582</accession>
<evidence type="ECO:0000313" key="1">
    <source>
        <dbReference type="EMBL" id="SUW63016.1"/>
    </source>
</evidence>
<organism evidence="1 2">
    <name type="scientific">Buttiauxella agrestis</name>
    <dbReference type="NCBI Taxonomy" id="82977"/>
    <lineage>
        <taxon>Bacteria</taxon>
        <taxon>Pseudomonadati</taxon>
        <taxon>Pseudomonadota</taxon>
        <taxon>Gammaproteobacteria</taxon>
        <taxon>Enterobacterales</taxon>
        <taxon>Enterobacteriaceae</taxon>
        <taxon>Buttiauxella</taxon>
    </lineage>
</organism>
<sequence>MALIYIQIRKNQITVRNIDIQQQATGNANFSTERLLVGDFIVAAQLLQKIGKPLMPRFNLPFNRPGILVHALEINQGGLSAVEISTLAELCSCLAFRTSGLVIATDERILSDSAAKAVFAAEPDAH</sequence>
<proteinExistence type="predicted"/>
<protein>
    <submittedName>
        <fullName evidence="1">Uncharacterized protein</fullName>
    </submittedName>
</protein>
<dbReference type="AlphaFoldDB" id="A0A381C582"/>
<reference evidence="1 2" key="1">
    <citation type="submission" date="2018-06" db="EMBL/GenBank/DDBJ databases">
        <authorList>
            <consortium name="Pathogen Informatics"/>
            <person name="Doyle S."/>
        </authorList>
    </citation>
    <scope>NUCLEOTIDE SEQUENCE [LARGE SCALE GENOMIC DNA]</scope>
    <source>
        <strain evidence="1 2">NCTC12119</strain>
    </source>
</reference>
<evidence type="ECO:0000313" key="2">
    <source>
        <dbReference type="Proteomes" id="UP000255528"/>
    </source>
</evidence>
<dbReference type="Proteomes" id="UP000255528">
    <property type="component" value="Unassembled WGS sequence"/>
</dbReference>